<sequence>MEGVLVKLWKWLGLAGLAGVAATGAIIARDQRQRAQLSPEQVRDRLHERLDETRSRPSPGA</sequence>
<keyword evidence="2" id="KW-1133">Transmembrane helix</keyword>
<feature type="region of interest" description="Disordered" evidence="1">
    <location>
        <begin position="32"/>
        <end position="61"/>
    </location>
</feature>
<evidence type="ECO:0000313" key="3">
    <source>
        <dbReference type="EMBL" id="MFC5494101.1"/>
    </source>
</evidence>
<dbReference type="EMBL" id="JBHSMD010000004">
    <property type="protein sequence ID" value="MFC5494101.1"/>
    <property type="molecule type" value="Genomic_DNA"/>
</dbReference>
<keyword evidence="2" id="KW-0812">Transmembrane</keyword>
<evidence type="ECO:0008006" key="5">
    <source>
        <dbReference type="Google" id="ProtNLM"/>
    </source>
</evidence>
<keyword evidence="4" id="KW-1185">Reference proteome</keyword>
<proteinExistence type="predicted"/>
<name>A0ABW0N0J6_9ACTN</name>
<evidence type="ECO:0000256" key="2">
    <source>
        <dbReference type="SAM" id="Phobius"/>
    </source>
</evidence>
<evidence type="ECO:0000313" key="4">
    <source>
        <dbReference type="Proteomes" id="UP001595956"/>
    </source>
</evidence>
<evidence type="ECO:0000256" key="1">
    <source>
        <dbReference type="SAM" id="MobiDB-lite"/>
    </source>
</evidence>
<keyword evidence="2" id="KW-0472">Membrane</keyword>
<gene>
    <name evidence="3" type="ORF">ACFPKY_13370</name>
</gene>
<dbReference type="Proteomes" id="UP001595956">
    <property type="component" value="Unassembled WGS sequence"/>
</dbReference>
<feature type="compositionally biased region" description="Basic and acidic residues" evidence="1">
    <location>
        <begin position="41"/>
        <end position="55"/>
    </location>
</feature>
<dbReference type="RefSeq" id="WP_345179680.1">
    <property type="nucleotide sequence ID" value="NZ_BAABFQ010000007.1"/>
</dbReference>
<organism evidence="3 4">
    <name type="scientific">Nocardioides caricicola</name>
    <dbReference type="NCBI Taxonomy" id="634770"/>
    <lineage>
        <taxon>Bacteria</taxon>
        <taxon>Bacillati</taxon>
        <taxon>Actinomycetota</taxon>
        <taxon>Actinomycetes</taxon>
        <taxon>Propionibacteriales</taxon>
        <taxon>Nocardioidaceae</taxon>
        <taxon>Nocardioides</taxon>
    </lineage>
</organism>
<comment type="caution">
    <text evidence="3">The sequence shown here is derived from an EMBL/GenBank/DDBJ whole genome shotgun (WGS) entry which is preliminary data.</text>
</comment>
<reference evidence="4" key="1">
    <citation type="journal article" date="2019" name="Int. J. Syst. Evol. Microbiol.">
        <title>The Global Catalogue of Microorganisms (GCM) 10K type strain sequencing project: providing services to taxonomists for standard genome sequencing and annotation.</title>
        <authorList>
            <consortium name="The Broad Institute Genomics Platform"/>
            <consortium name="The Broad Institute Genome Sequencing Center for Infectious Disease"/>
            <person name="Wu L."/>
            <person name="Ma J."/>
        </authorList>
    </citation>
    <scope>NUCLEOTIDE SEQUENCE [LARGE SCALE GENOMIC DNA]</scope>
    <source>
        <strain evidence="4">KACC 13778</strain>
    </source>
</reference>
<accession>A0ABW0N0J6</accession>
<protein>
    <recommendedName>
        <fullName evidence="5">YtxH domain-containing protein</fullName>
    </recommendedName>
</protein>
<feature type="transmembrane region" description="Helical" evidence="2">
    <location>
        <begin position="12"/>
        <end position="28"/>
    </location>
</feature>